<keyword evidence="2" id="KW-1133">Transmembrane helix</keyword>
<dbReference type="PANTHER" id="PTHR33098:SF117">
    <property type="entry name" value="COTTON FIBER (DUF761)"/>
    <property type="match status" value="1"/>
</dbReference>
<gene>
    <name evidence="4" type="ORF">CTI12_AA044150</name>
</gene>
<accession>A0A2U1QDF3</accession>
<dbReference type="InterPro" id="IPR008480">
    <property type="entry name" value="DUF761_pln"/>
</dbReference>
<keyword evidence="5" id="KW-1185">Reference proteome</keyword>
<keyword evidence="2" id="KW-0472">Membrane</keyword>
<evidence type="ECO:0000256" key="2">
    <source>
        <dbReference type="SAM" id="Phobius"/>
    </source>
</evidence>
<sequence length="379" mass="42842">MGLPIKLAIASATVMSTAVMLKVITPVIMNLAISDIPTIWMSVIAWLKPPYLYVVINCIIITIVASSRLQSKLESYHSMSTYHNEQVKVVLPPVELPPVHIPEVSYHDTLLVNEPVKFDSQPKYVQVPEPDYTTKFAQVPEQDFSGKYVQVPDQDFSDKFVVQEPEQDVGSHPFIDEEMKIAKKAYEEMKRNKVKKSVISMSTWTPPKMNQVDLGFSVEKPPASARFSHRKPVKVAHDGGRTLGVAKPKKQDTLENTWKTITEGRSVPLTRHLRKSDTWETHGQTRENPNSEELNDHQSSKSDTFDVRRGGAGARKPPAAPSKLNRSGGSGRLRKDPSLGQEELNRKVEAFIKKFNEDMRLQRQESMNQFMEMINRGAH</sequence>
<dbReference type="EMBL" id="PKPP01000202">
    <property type="protein sequence ID" value="PWA96045.1"/>
    <property type="molecule type" value="Genomic_DNA"/>
</dbReference>
<keyword evidence="2" id="KW-0812">Transmembrane</keyword>
<dbReference type="STRING" id="35608.A0A2U1QDF3"/>
<feature type="domain" description="DUF4408" evidence="3">
    <location>
        <begin position="37"/>
        <end position="69"/>
    </location>
</feature>
<feature type="compositionally biased region" description="Basic and acidic residues" evidence="1">
    <location>
        <begin position="294"/>
        <end position="309"/>
    </location>
</feature>
<name>A0A2U1QDF3_ARTAN</name>
<evidence type="ECO:0000256" key="1">
    <source>
        <dbReference type="SAM" id="MobiDB-lite"/>
    </source>
</evidence>
<feature type="region of interest" description="Disordered" evidence="1">
    <location>
        <begin position="269"/>
        <end position="344"/>
    </location>
</feature>
<evidence type="ECO:0000259" key="3">
    <source>
        <dbReference type="Pfam" id="PF14364"/>
    </source>
</evidence>
<dbReference type="AlphaFoldDB" id="A0A2U1QDF3"/>
<proteinExistence type="predicted"/>
<dbReference type="PANTHER" id="PTHR33098">
    <property type="entry name" value="COTTON FIBER (DUF761)"/>
    <property type="match status" value="1"/>
</dbReference>
<organism evidence="4 5">
    <name type="scientific">Artemisia annua</name>
    <name type="common">Sweet wormwood</name>
    <dbReference type="NCBI Taxonomy" id="35608"/>
    <lineage>
        <taxon>Eukaryota</taxon>
        <taxon>Viridiplantae</taxon>
        <taxon>Streptophyta</taxon>
        <taxon>Embryophyta</taxon>
        <taxon>Tracheophyta</taxon>
        <taxon>Spermatophyta</taxon>
        <taxon>Magnoliopsida</taxon>
        <taxon>eudicotyledons</taxon>
        <taxon>Gunneridae</taxon>
        <taxon>Pentapetalae</taxon>
        <taxon>asterids</taxon>
        <taxon>campanulids</taxon>
        <taxon>Asterales</taxon>
        <taxon>Asteraceae</taxon>
        <taxon>Asteroideae</taxon>
        <taxon>Anthemideae</taxon>
        <taxon>Artemisiinae</taxon>
        <taxon>Artemisia</taxon>
    </lineage>
</organism>
<reference evidence="4 5" key="1">
    <citation type="journal article" date="2018" name="Mol. Plant">
        <title>The genome of Artemisia annua provides insight into the evolution of Asteraceae family and artemisinin biosynthesis.</title>
        <authorList>
            <person name="Shen Q."/>
            <person name="Zhang L."/>
            <person name="Liao Z."/>
            <person name="Wang S."/>
            <person name="Yan T."/>
            <person name="Shi P."/>
            <person name="Liu M."/>
            <person name="Fu X."/>
            <person name="Pan Q."/>
            <person name="Wang Y."/>
            <person name="Lv Z."/>
            <person name="Lu X."/>
            <person name="Zhang F."/>
            <person name="Jiang W."/>
            <person name="Ma Y."/>
            <person name="Chen M."/>
            <person name="Hao X."/>
            <person name="Li L."/>
            <person name="Tang Y."/>
            <person name="Lv G."/>
            <person name="Zhou Y."/>
            <person name="Sun X."/>
            <person name="Brodelius P.E."/>
            <person name="Rose J.K.C."/>
            <person name="Tang K."/>
        </authorList>
    </citation>
    <scope>NUCLEOTIDE SEQUENCE [LARGE SCALE GENOMIC DNA]</scope>
    <source>
        <strain evidence="5">cv. Huhao1</strain>
        <tissue evidence="4">Leaf</tissue>
    </source>
</reference>
<feature type="compositionally biased region" description="Basic and acidic residues" evidence="1">
    <location>
        <begin position="275"/>
        <end position="285"/>
    </location>
</feature>
<feature type="transmembrane region" description="Helical" evidence="2">
    <location>
        <begin position="7"/>
        <end position="31"/>
    </location>
</feature>
<dbReference type="Pfam" id="PF05553">
    <property type="entry name" value="DUF761"/>
    <property type="match status" value="1"/>
</dbReference>
<evidence type="ECO:0000313" key="5">
    <source>
        <dbReference type="Proteomes" id="UP000245207"/>
    </source>
</evidence>
<dbReference type="InterPro" id="IPR025520">
    <property type="entry name" value="DUF4408"/>
</dbReference>
<protein>
    <recommendedName>
        <fullName evidence="3">DUF4408 domain-containing protein</fullName>
    </recommendedName>
</protein>
<comment type="caution">
    <text evidence="4">The sequence shown here is derived from an EMBL/GenBank/DDBJ whole genome shotgun (WGS) entry which is preliminary data.</text>
</comment>
<dbReference type="Pfam" id="PF14364">
    <property type="entry name" value="DUF4408"/>
    <property type="match status" value="1"/>
</dbReference>
<dbReference type="OrthoDB" id="1933168at2759"/>
<evidence type="ECO:0000313" key="4">
    <source>
        <dbReference type="EMBL" id="PWA96045.1"/>
    </source>
</evidence>
<dbReference type="Proteomes" id="UP000245207">
    <property type="component" value="Unassembled WGS sequence"/>
</dbReference>
<feature type="compositionally biased region" description="Basic and acidic residues" evidence="1">
    <location>
        <begin position="333"/>
        <end position="344"/>
    </location>
</feature>